<comment type="similarity">
    <text evidence="1">Belongs to the Gfa family.</text>
</comment>
<evidence type="ECO:0000256" key="1">
    <source>
        <dbReference type="ARBA" id="ARBA00005495"/>
    </source>
</evidence>
<dbReference type="GO" id="GO:0046872">
    <property type="term" value="F:metal ion binding"/>
    <property type="evidence" value="ECO:0007669"/>
    <property type="project" value="UniProtKB-KW"/>
</dbReference>
<dbReference type="InterPro" id="IPR052355">
    <property type="entry name" value="CENP-V-like"/>
</dbReference>
<protein>
    <recommendedName>
        <fullName evidence="4">CENP-V/GFA domain-containing protein</fullName>
    </recommendedName>
</protein>
<proteinExistence type="inferred from homology"/>
<dbReference type="InterPro" id="IPR006913">
    <property type="entry name" value="CENP-V/GFA"/>
</dbReference>
<dbReference type="Gene3D" id="2.170.150.70">
    <property type="match status" value="2"/>
</dbReference>
<organism evidence="5 6">
    <name type="scientific">Athelia psychrophila</name>
    <dbReference type="NCBI Taxonomy" id="1759441"/>
    <lineage>
        <taxon>Eukaryota</taxon>
        <taxon>Fungi</taxon>
        <taxon>Dikarya</taxon>
        <taxon>Basidiomycota</taxon>
        <taxon>Agaricomycotina</taxon>
        <taxon>Agaricomycetes</taxon>
        <taxon>Agaricomycetidae</taxon>
        <taxon>Atheliales</taxon>
        <taxon>Atheliaceae</taxon>
        <taxon>Athelia</taxon>
    </lineage>
</organism>
<feature type="domain" description="CENP-V/GFA" evidence="4">
    <location>
        <begin position="12"/>
        <end position="127"/>
    </location>
</feature>
<evidence type="ECO:0000313" key="5">
    <source>
        <dbReference type="EMBL" id="KZP11857.1"/>
    </source>
</evidence>
<dbReference type="GO" id="GO:0016846">
    <property type="term" value="F:carbon-sulfur lyase activity"/>
    <property type="evidence" value="ECO:0007669"/>
    <property type="project" value="InterPro"/>
</dbReference>
<dbReference type="InterPro" id="IPR011057">
    <property type="entry name" value="Mss4-like_sf"/>
</dbReference>
<dbReference type="Proteomes" id="UP000076532">
    <property type="component" value="Unassembled WGS sequence"/>
</dbReference>
<dbReference type="AlphaFoldDB" id="A0A166AQK2"/>
<evidence type="ECO:0000313" key="6">
    <source>
        <dbReference type="Proteomes" id="UP000076532"/>
    </source>
</evidence>
<dbReference type="STRING" id="436010.A0A166AQK2"/>
<sequence>MVTSPPIELTTYHGNCHCGAVHFIVRIPELSAHEVGSCNCSICTRNGYLMVYPSPENVEFTIGKENLAEYRFGSGASVHRFCKTCGSSVSRSITADGEAMLAINVHMLYDVNTENLKLKLTDGKAFGAPYTYPPFPEAPFPNPPVLDTPLVEFEADPALVEYPASCQCGAVTYKLRVPSMTENTVKWCNCSICERNSYLLVYPHKHNVFFHTGYDQLAGYSFNTNRNTHKFCRTCGSSVMVDMHGFGQEKWAMNVRMLKDVDLKAFTYSFYDGKTRLQMPYTIGKPAST</sequence>
<dbReference type="OrthoDB" id="3264588at2759"/>
<gene>
    <name evidence="5" type="ORF">FIBSPDRAFT_1050484</name>
</gene>
<dbReference type="PANTHER" id="PTHR28620:SF1">
    <property type="entry name" value="CENP-V_GFA DOMAIN-CONTAINING PROTEIN"/>
    <property type="match status" value="1"/>
</dbReference>
<name>A0A166AQK2_9AGAM</name>
<dbReference type="PROSITE" id="PS51891">
    <property type="entry name" value="CENP_V_GFA"/>
    <property type="match status" value="2"/>
</dbReference>
<dbReference type="EMBL" id="KV417656">
    <property type="protein sequence ID" value="KZP11857.1"/>
    <property type="molecule type" value="Genomic_DNA"/>
</dbReference>
<keyword evidence="3" id="KW-0862">Zinc</keyword>
<dbReference type="SUPFAM" id="SSF51316">
    <property type="entry name" value="Mss4-like"/>
    <property type="match status" value="2"/>
</dbReference>
<reference evidence="5 6" key="1">
    <citation type="journal article" date="2016" name="Mol. Biol. Evol.">
        <title>Comparative Genomics of Early-Diverging Mushroom-Forming Fungi Provides Insights into the Origins of Lignocellulose Decay Capabilities.</title>
        <authorList>
            <person name="Nagy L.G."/>
            <person name="Riley R."/>
            <person name="Tritt A."/>
            <person name="Adam C."/>
            <person name="Daum C."/>
            <person name="Floudas D."/>
            <person name="Sun H."/>
            <person name="Yadav J.S."/>
            <person name="Pangilinan J."/>
            <person name="Larsson K.H."/>
            <person name="Matsuura K."/>
            <person name="Barry K."/>
            <person name="Labutti K."/>
            <person name="Kuo R."/>
            <person name="Ohm R.A."/>
            <person name="Bhattacharya S.S."/>
            <person name="Shirouzu T."/>
            <person name="Yoshinaga Y."/>
            <person name="Martin F.M."/>
            <person name="Grigoriev I.V."/>
            <person name="Hibbett D.S."/>
        </authorList>
    </citation>
    <scope>NUCLEOTIDE SEQUENCE [LARGE SCALE GENOMIC DNA]</scope>
    <source>
        <strain evidence="5 6">CBS 109695</strain>
    </source>
</reference>
<feature type="domain" description="CENP-V/GFA" evidence="4">
    <location>
        <begin position="162"/>
        <end position="272"/>
    </location>
</feature>
<dbReference type="PANTHER" id="PTHR28620">
    <property type="entry name" value="CENTROMERE PROTEIN V"/>
    <property type="match status" value="1"/>
</dbReference>
<keyword evidence="2" id="KW-0479">Metal-binding</keyword>
<accession>A0A166AQK2</accession>
<evidence type="ECO:0000256" key="2">
    <source>
        <dbReference type="ARBA" id="ARBA00022723"/>
    </source>
</evidence>
<evidence type="ECO:0000259" key="4">
    <source>
        <dbReference type="PROSITE" id="PS51891"/>
    </source>
</evidence>
<keyword evidence="6" id="KW-1185">Reference proteome</keyword>
<evidence type="ECO:0000256" key="3">
    <source>
        <dbReference type="ARBA" id="ARBA00022833"/>
    </source>
</evidence>
<dbReference type="Pfam" id="PF04828">
    <property type="entry name" value="GFA"/>
    <property type="match status" value="2"/>
</dbReference>